<dbReference type="EMBL" id="JASJUS010000109">
    <property type="protein sequence ID" value="MDL2082251.1"/>
    <property type="molecule type" value="Genomic_DNA"/>
</dbReference>
<evidence type="ECO:0000313" key="2">
    <source>
        <dbReference type="EMBL" id="MDL2082251.1"/>
    </source>
</evidence>
<feature type="compositionally biased region" description="Basic and acidic residues" evidence="1">
    <location>
        <begin position="33"/>
        <end position="44"/>
    </location>
</feature>
<sequence length="136" mass="15247">LSRRQPEFMRTQPEPNDHVRKADGVLRLIPNEHKDHRHDHEQDCRTPPVLWPPSRQRRTVALFSGAEHQPTSPTEAQAGPPDLPLGRTSLTSNYPPLIHHPERLSSPPDAVADSAFHEGVPYACPFRQEAAGNHGQ</sequence>
<proteinExistence type="predicted"/>
<keyword evidence="3" id="KW-1185">Reference proteome</keyword>
<gene>
    <name evidence="2" type="ORF">QNN03_38215</name>
</gene>
<accession>A0ABT7JBI8</accession>
<feature type="region of interest" description="Disordered" evidence="1">
    <location>
        <begin position="33"/>
        <end position="113"/>
    </location>
</feature>
<evidence type="ECO:0000256" key="1">
    <source>
        <dbReference type="SAM" id="MobiDB-lite"/>
    </source>
</evidence>
<reference evidence="2 3" key="1">
    <citation type="submission" date="2023-05" db="EMBL/GenBank/DDBJ databases">
        <title>Streptomyces fuscus sp. nov., a brown-black pigment producing actinomyces isolated from dry sand of Sea duck farm.</title>
        <authorList>
            <person name="Xie J."/>
            <person name="Shen N."/>
        </authorList>
    </citation>
    <scope>NUCLEOTIDE SEQUENCE [LARGE SCALE GENOMIC DNA]</scope>
    <source>
        <strain evidence="2 3">GXMU-J15</strain>
    </source>
</reference>
<feature type="non-terminal residue" evidence="2">
    <location>
        <position position="1"/>
    </location>
</feature>
<evidence type="ECO:0000313" key="3">
    <source>
        <dbReference type="Proteomes" id="UP001241926"/>
    </source>
</evidence>
<protein>
    <submittedName>
        <fullName evidence="2">Uncharacterized protein</fullName>
    </submittedName>
</protein>
<dbReference type="Proteomes" id="UP001241926">
    <property type="component" value="Unassembled WGS sequence"/>
</dbReference>
<comment type="caution">
    <text evidence="2">The sequence shown here is derived from an EMBL/GenBank/DDBJ whole genome shotgun (WGS) entry which is preliminary data.</text>
</comment>
<organism evidence="2 3">
    <name type="scientific">Streptomyces fuscus</name>
    <dbReference type="NCBI Taxonomy" id="3048495"/>
    <lineage>
        <taxon>Bacteria</taxon>
        <taxon>Bacillati</taxon>
        <taxon>Actinomycetota</taxon>
        <taxon>Actinomycetes</taxon>
        <taxon>Kitasatosporales</taxon>
        <taxon>Streptomycetaceae</taxon>
        <taxon>Streptomyces</taxon>
    </lineage>
</organism>
<dbReference type="RefSeq" id="WP_285437311.1">
    <property type="nucleotide sequence ID" value="NZ_JASJUS010000109.1"/>
</dbReference>
<name>A0ABT7JBI8_9ACTN</name>